<evidence type="ECO:0000313" key="2">
    <source>
        <dbReference type="Proteomes" id="UP000243006"/>
    </source>
</evidence>
<dbReference type="EMBL" id="LVZM01022916">
    <property type="protein sequence ID" value="OUC40394.1"/>
    <property type="molecule type" value="Genomic_DNA"/>
</dbReference>
<evidence type="ECO:0000313" key="1">
    <source>
        <dbReference type="EMBL" id="OUC40394.1"/>
    </source>
</evidence>
<sequence length="137" mass="15521">MFETANVAFLMSASFTERMQNNSGDERILKKRLGFAVYQQIKNKQSDMNGIINNRIHYDAECTIFHKAFVIMYYCRLTSTICAHNRTEQNNSNTYILSTENSIAKLACSSVSSNYLGLGSLEVSEFPALEECSTVLY</sequence>
<proteinExistence type="predicted"/>
<comment type="caution">
    <text evidence="1">The sequence shown here is derived from an EMBL/GenBank/DDBJ whole genome shotgun (WGS) entry which is preliminary data.</text>
</comment>
<gene>
    <name evidence="1" type="ORF">D917_04103</name>
</gene>
<name>A0A1Y3E5J1_9BILA</name>
<accession>A0A1Y3E5J1</accession>
<dbReference type="Proteomes" id="UP000243006">
    <property type="component" value="Unassembled WGS sequence"/>
</dbReference>
<dbReference type="AlphaFoldDB" id="A0A1Y3E5J1"/>
<reference evidence="1 2" key="1">
    <citation type="submission" date="2015-04" db="EMBL/GenBank/DDBJ databases">
        <title>Draft genome of the roundworm Trichinella nativa.</title>
        <authorList>
            <person name="Mitreva M."/>
        </authorList>
    </citation>
    <scope>NUCLEOTIDE SEQUENCE [LARGE SCALE GENOMIC DNA]</scope>
    <source>
        <strain evidence="1 2">ISS45</strain>
    </source>
</reference>
<organism evidence="1 2">
    <name type="scientific">Trichinella nativa</name>
    <dbReference type="NCBI Taxonomy" id="6335"/>
    <lineage>
        <taxon>Eukaryota</taxon>
        <taxon>Metazoa</taxon>
        <taxon>Ecdysozoa</taxon>
        <taxon>Nematoda</taxon>
        <taxon>Enoplea</taxon>
        <taxon>Dorylaimia</taxon>
        <taxon>Trichinellida</taxon>
        <taxon>Trichinellidae</taxon>
        <taxon>Trichinella</taxon>
    </lineage>
</organism>
<protein>
    <submittedName>
        <fullName evidence="1">Uncharacterized protein</fullName>
    </submittedName>
</protein>